<comment type="catalytic activity">
    <reaction evidence="15">
        <text>pyranose + acceptor = pyranos-3-ulose + reduced acceptor.</text>
        <dbReference type="EC" id="1.1.99.29"/>
    </reaction>
</comment>
<evidence type="ECO:0000256" key="19">
    <source>
        <dbReference type="PIRSR" id="PIRSR000137-2"/>
    </source>
</evidence>
<evidence type="ECO:0000256" key="18">
    <source>
        <dbReference type="PIRSR" id="PIRSR000137-1"/>
    </source>
</evidence>
<evidence type="ECO:0000256" key="6">
    <source>
        <dbReference type="ARBA" id="ARBA00022525"/>
    </source>
</evidence>
<sequence length="602" mass="65289">MPIVPIEEFQATEFDYIVIGGGTAGLTVAARLSEDENVKVGVIEAGGYHSNVPEIDVPGFIGRTIANPTYDWTFLSVPQARAGGTPVLQPRGKGLGGSSLNNFLGMFRPSKEELDALEALGNPGWNWASLLEYMKKAVKPPFQVISLKQKQLSPIKKSFPTVWTSSHALLFDAAEALGIARNSEMGNGSNVGSMSSFSSIDPRTSKRSYAASEYYEPNAGRSNLRVLINAHVCKIILEQTETGLQRASGVELLTGGEKYLVKGIKKDIILSAGTFQTPQLLELSGIGNPTIMQSHGIAPVIELPGVGENLQDHICVRSIYEIDDNVETMDVLSDATELDKHLQLYKEQKGLLSSCPAPAFIFLSGQHLGNDKDLASWEQKASEQVALHVDASKYPTVRKGLQKQYNLQKSWFKNDGLAQAELLQYIGHQPIPSPQPVPGKRYTSLVSALMHPLSRGTVHIGSCDPLAPPVIDPNYFANEADLDLLLHTLLFTVKLVKTHPFADIVRSCVLPGPEILTSYEGGNTDDLRQYVKQTVGPVFHPVGTAAMLPLEDGGVVDSTLKVYGTTNLRVVDASILPLELSCHIQSLAYAIGEKAADILKKE</sequence>
<dbReference type="InterPro" id="IPR036188">
    <property type="entry name" value="FAD/NAD-bd_sf"/>
</dbReference>
<accession>A0A409Y066</accession>
<evidence type="ECO:0000256" key="2">
    <source>
        <dbReference type="ARBA" id="ARBA00004613"/>
    </source>
</evidence>
<comment type="catalytic activity">
    <reaction evidence="14">
        <text>pyranose + acceptor = pyranos-2,3-diulose + reduced acceptor.</text>
        <dbReference type="EC" id="1.1.99.29"/>
    </reaction>
</comment>
<dbReference type="InterPro" id="IPR012132">
    <property type="entry name" value="GMC_OxRdtase"/>
</dbReference>
<dbReference type="Pfam" id="PF05199">
    <property type="entry name" value="GMC_oxred_C"/>
    <property type="match status" value="1"/>
</dbReference>
<evidence type="ECO:0000259" key="20">
    <source>
        <dbReference type="PROSITE" id="PS00624"/>
    </source>
</evidence>
<dbReference type="Proteomes" id="UP000284706">
    <property type="component" value="Unassembled WGS sequence"/>
</dbReference>
<keyword evidence="10" id="KW-0560">Oxidoreductase</keyword>
<dbReference type="Gene3D" id="3.50.50.60">
    <property type="entry name" value="FAD/NAD(P)-binding domain"/>
    <property type="match status" value="1"/>
</dbReference>
<evidence type="ECO:0000256" key="10">
    <source>
        <dbReference type="ARBA" id="ARBA00023002"/>
    </source>
</evidence>
<evidence type="ECO:0000256" key="11">
    <source>
        <dbReference type="ARBA" id="ARBA00023180"/>
    </source>
</evidence>
<evidence type="ECO:0000256" key="16">
    <source>
        <dbReference type="ARBA" id="ARBA00034050"/>
    </source>
</evidence>
<feature type="binding site" evidence="19">
    <location>
        <position position="232"/>
    </location>
    <ligand>
        <name>FAD</name>
        <dbReference type="ChEBI" id="CHEBI:57692"/>
    </ligand>
</feature>
<keyword evidence="8" id="KW-0732">Signal</keyword>
<evidence type="ECO:0000256" key="8">
    <source>
        <dbReference type="ARBA" id="ARBA00022729"/>
    </source>
</evidence>
<dbReference type="PANTHER" id="PTHR11552">
    <property type="entry name" value="GLUCOSE-METHANOL-CHOLINE GMC OXIDOREDUCTASE"/>
    <property type="match status" value="1"/>
</dbReference>
<evidence type="ECO:0000256" key="4">
    <source>
        <dbReference type="ARBA" id="ARBA00011245"/>
    </source>
</evidence>
<comment type="cofactor">
    <cofactor evidence="1 19">
        <name>FAD</name>
        <dbReference type="ChEBI" id="CHEBI:57692"/>
    </cofactor>
</comment>
<dbReference type="PROSITE" id="PS00624">
    <property type="entry name" value="GMC_OXRED_2"/>
    <property type="match status" value="1"/>
</dbReference>
<comment type="subunit">
    <text evidence="4">Monomer.</text>
</comment>
<name>A0A409Y066_9AGAR</name>
<keyword evidence="9 19" id="KW-0274">FAD</keyword>
<dbReference type="SUPFAM" id="SSF54373">
    <property type="entry name" value="FAD-linked reductases, C-terminal domain"/>
    <property type="match status" value="1"/>
</dbReference>
<keyword evidence="11" id="KW-0325">Glycoprotein</keyword>
<dbReference type="EC" id="1.1.99.29" evidence="5"/>
<dbReference type="OrthoDB" id="269227at2759"/>
<evidence type="ECO:0000313" key="22">
    <source>
        <dbReference type="Proteomes" id="UP000284706"/>
    </source>
</evidence>
<dbReference type="InterPro" id="IPR007867">
    <property type="entry name" value="GMC_OxRtase_C"/>
</dbReference>
<dbReference type="InterPro" id="IPR000172">
    <property type="entry name" value="GMC_OxRdtase_N"/>
</dbReference>
<dbReference type="GO" id="GO:0033718">
    <property type="term" value="F:pyranose dehydrogenase (acceptor) activity"/>
    <property type="evidence" value="ECO:0007669"/>
    <property type="project" value="UniProtKB-EC"/>
</dbReference>
<evidence type="ECO:0000256" key="15">
    <source>
        <dbReference type="ARBA" id="ARBA00034029"/>
    </source>
</evidence>
<comment type="catalytic activity">
    <reaction evidence="17">
        <text>a pyranoside + acceptor = a pyranosid-3,4-diulose + reduced acceptor.</text>
        <dbReference type="EC" id="1.1.99.29"/>
    </reaction>
</comment>
<dbReference type="STRING" id="231916.A0A409Y066"/>
<organism evidence="21 22">
    <name type="scientific">Gymnopilus dilepis</name>
    <dbReference type="NCBI Taxonomy" id="231916"/>
    <lineage>
        <taxon>Eukaryota</taxon>
        <taxon>Fungi</taxon>
        <taxon>Dikarya</taxon>
        <taxon>Basidiomycota</taxon>
        <taxon>Agaricomycotina</taxon>
        <taxon>Agaricomycetes</taxon>
        <taxon>Agaricomycetidae</taxon>
        <taxon>Agaricales</taxon>
        <taxon>Agaricineae</taxon>
        <taxon>Hymenogastraceae</taxon>
        <taxon>Gymnopilus</taxon>
    </lineage>
</organism>
<dbReference type="AlphaFoldDB" id="A0A409Y066"/>
<dbReference type="PIRSF" id="PIRSF000137">
    <property type="entry name" value="Alcohol_oxidase"/>
    <property type="match status" value="1"/>
</dbReference>
<dbReference type="InParanoid" id="A0A409Y066"/>
<evidence type="ECO:0000256" key="9">
    <source>
        <dbReference type="ARBA" id="ARBA00022827"/>
    </source>
</evidence>
<dbReference type="SUPFAM" id="SSF51905">
    <property type="entry name" value="FAD/NAD(P)-binding domain"/>
    <property type="match status" value="1"/>
</dbReference>
<comment type="catalytic activity">
    <reaction evidence="16">
        <text>a pyranoside + acceptor = a pyranosid-3-ulose + reduced acceptor.</text>
        <dbReference type="EC" id="1.1.99.29"/>
    </reaction>
</comment>
<comment type="function">
    <text evidence="12">Catalyzes the single-oxidation or sequential double oxidation reaction of carbohydrates primarily at carbon-2 and/or carbon-3 with the concomitant reduction of the flavin. The enzyme exhibits a broad sugar substrate specificity, oxidizing different aldopyranoses to the corresponding C-1, C-2, C-3 or C-1,2, C-2,3 and C-3,4 (di)dehydro sugars with substrate-specific regioselectivity. Accepts only a narrow range of electron acceptors such as substituted benzoquinones and complexed metal ions and reacts extremely slowly with O(2) as acceptor. May play a role in the natural recycling of plant matter by oxidizing all major monosaccharides in lignocellulose and by reducing quinone compounds or reactive radical species generated during lignin depolymerization.</text>
</comment>
<reference evidence="21 22" key="1">
    <citation type="journal article" date="2018" name="Evol. Lett.">
        <title>Horizontal gene cluster transfer increased hallucinogenic mushroom diversity.</title>
        <authorList>
            <person name="Reynolds H.T."/>
            <person name="Vijayakumar V."/>
            <person name="Gluck-Thaler E."/>
            <person name="Korotkin H.B."/>
            <person name="Matheny P.B."/>
            <person name="Slot J.C."/>
        </authorList>
    </citation>
    <scope>NUCLEOTIDE SEQUENCE [LARGE SCALE GENOMIC DNA]</scope>
    <source>
        <strain evidence="21 22">SRW20</strain>
    </source>
</reference>
<dbReference type="GO" id="GO:0050660">
    <property type="term" value="F:flavin adenine dinucleotide binding"/>
    <property type="evidence" value="ECO:0007669"/>
    <property type="project" value="InterPro"/>
</dbReference>
<dbReference type="Gene3D" id="3.30.560.10">
    <property type="entry name" value="Glucose Oxidase, domain 3"/>
    <property type="match status" value="1"/>
</dbReference>
<evidence type="ECO:0000313" key="21">
    <source>
        <dbReference type="EMBL" id="PPQ96418.1"/>
    </source>
</evidence>
<evidence type="ECO:0000256" key="13">
    <source>
        <dbReference type="ARBA" id="ARBA00033986"/>
    </source>
</evidence>
<feature type="active site" description="Proton acceptor" evidence="18">
    <location>
        <position position="583"/>
    </location>
</feature>
<keyword evidence="22" id="KW-1185">Reference proteome</keyword>
<comment type="subcellular location">
    <subcellularLocation>
        <location evidence="2">Secreted</location>
    </subcellularLocation>
</comment>
<comment type="caution">
    <text evidence="21">The sequence shown here is derived from an EMBL/GenBank/DDBJ whole genome shotgun (WGS) entry which is preliminary data.</text>
</comment>
<evidence type="ECO:0000256" key="17">
    <source>
        <dbReference type="ARBA" id="ARBA00034059"/>
    </source>
</evidence>
<evidence type="ECO:0000256" key="12">
    <source>
        <dbReference type="ARBA" id="ARBA00024699"/>
    </source>
</evidence>
<keyword evidence="6" id="KW-0964">Secreted</keyword>
<evidence type="ECO:0000256" key="5">
    <source>
        <dbReference type="ARBA" id="ARBA00013177"/>
    </source>
</evidence>
<proteinExistence type="inferred from homology"/>
<gene>
    <name evidence="21" type="ORF">CVT26_005097</name>
</gene>
<evidence type="ECO:0000256" key="3">
    <source>
        <dbReference type="ARBA" id="ARBA00010790"/>
    </source>
</evidence>
<comment type="catalytic activity">
    <reaction evidence="13">
        <text>pyranose + acceptor = pyranos-2-ulose + reduced acceptor.</text>
        <dbReference type="EC" id="1.1.99.29"/>
    </reaction>
</comment>
<feature type="domain" description="Glucose-methanol-choline oxidoreductase N-terminal" evidence="20">
    <location>
        <begin position="273"/>
        <end position="287"/>
    </location>
</feature>
<evidence type="ECO:0000256" key="14">
    <source>
        <dbReference type="ARBA" id="ARBA00034010"/>
    </source>
</evidence>
<feature type="active site" description="Proton donor" evidence="18">
    <location>
        <position position="540"/>
    </location>
</feature>
<dbReference type="Pfam" id="PF00732">
    <property type="entry name" value="GMC_oxred_N"/>
    <property type="match status" value="1"/>
</dbReference>
<dbReference type="PANTHER" id="PTHR11552:SF201">
    <property type="entry name" value="GLUCOSE-METHANOL-CHOLINE OXIDOREDUCTASE N-TERMINAL DOMAIN-CONTAINING PROTEIN"/>
    <property type="match status" value="1"/>
</dbReference>
<evidence type="ECO:0000256" key="7">
    <source>
        <dbReference type="ARBA" id="ARBA00022630"/>
    </source>
</evidence>
<protein>
    <recommendedName>
        <fullName evidence="5">pyranose dehydrogenase (acceptor)</fullName>
        <ecNumber evidence="5">1.1.99.29</ecNumber>
    </recommendedName>
</protein>
<keyword evidence="7" id="KW-0285">Flavoprotein</keyword>
<comment type="similarity">
    <text evidence="3">Belongs to the GMC oxidoreductase family.</text>
</comment>
<dbReference type="EMBL" id="NHYE01001374">
    <property type="protein sequence ID" value="PPQ96418.1"/>
    <property type="molecule type" value="Genomic_DNA"/>
</dbReference>
<evidence type="ECO:0000256" key="1">
    <source>
        <dbReference type="ARBA" id="ARBA00001974"/>
    </source>
</evidence>
<dbReference type="GO" id="GO:0005576">
    <property type="term" value="C:extracellular region"/>
    <property type="evidence" value="ECO:0007669"/>
    <property type="project" value="UniProtKB-SubCell"/>
</dbReference>